<feature type="compositionally biased region" description="Basic and acidic residues" evidence="4">
    <location>
        <begin position="387"/>
        <end position="427"/>
    </location>
</feature>
<evidence type="ECO:0000256" key="1">
    <source>
        <dbReference type="ARBA" id="ARBA00010515"/>
    </source>
</evidence>
<feature type="region of interest" description="Disordered" evidence="4">
    <location>
        <begin position="667"/>
        <end position="776"/>
    </location>
</feature>
<reference evidence="6 7" key="1">
    <citation type="journal article" date="2018" name="Mol. Biol. Evol.">
        <title>Broad Genomic Sampling Reveals a Smut Pathogenic Ancestry of the Fungal Clade Ustilaginomycotina.</title>
        <authorList>
            <person name="Kijpornyongpan T."/>
            <person name="Mondo S.J."/>
            <person name="Barry K."/>
            <person name="Sandor L."/>
            <person name="Lee J."/>
            <person name="Lipzen A."/>
            <person name="Pangilinan J."/>
            <person name="LaButti K."/>
            <person name="Hainaut M."/>
            <person name="Henrissat B."/>
            <person name="Grigoriev I.V."/>
            <person name="Spatafora J.W."/>
            <person name="Aime M.C."/>
        </authorList>
    </citation>
    <scope>NUCLEOTIDE SEQUENCE [LARGE SCALE GENOMIC DNA]</scope>
    <source>
        <strain evidence="6 7">MCA 4198</strain>
    </source>
</reference>
<dbReference type="EMBL" id="KZ819634">
    <property type="protein sequence ID" value="PWN93523.1"/>
    <property type="molecule type" value="Genomic_DNA"/>
</dbReference>
<dbReference type="Gene3D" id="3.40.50.1820">
    <property type="entry name" value="alpha/beta hydrolase"/>
    <property type="match status" value="2"/>
</dbReference>
<gene>
    <name evidence="6" type="ORF">FA10DRAFT_264161</name>
</gene>
<feature type="compositionally biased region" description="Basic residues" evidence="4">
    <location>
        <begin position="160"/>
        <end position="173"/>
    </location>
</feature>
<evidence type="ECO:0000259" key="5">
    <source>
        <dbReference type="Pfam" id="PF07859"/>
    </source>
</evidence>
<feature type="compositionally biased region" description="Basic and acidic residues" evidence="4">
    <location>
        <begin position="692"/>
        <end position="715"/>
    </location>
</feature>
<feature type="compositionally biased region" description="Low complexity" evidence="4">
    <location>
        <begin position="732"/>
        <end position="757"/>
    </location>
</feature>
<dbReference type="Proteomes" id="UP000245768">
    <property type="component" value="Unassembled WGS sequence"/>
</dbReference>
<organism evidence="6 7">
    <name type="scientific">Acaromyces ingoldii</name>
    <dbReference type="NCBI Taxonomy" id="215250"/>
    <lineage>
        <taxon>Eukaryota</taxon>
        <taxon>Fungi</taxon>
        <taxon>Dikarya</taxon>
        <taxon>Basidiomycota</taxon>
        <taxon>Ustilaginomycotina</taxon>
        <taxon>Exobasidiomycetes</taxon>
        <taxon>Exobasidiales</taxon>
        <taxon>Cryptobasidiaceae</taxon>
        <taxon>Acaromyces</taxon>
    </lineage>
</organism>
<accession>A0A316YZQ7</accession>
<feature type="active site" evidence="3">
    <location>
        <position position="319"/>
    </location>
</feature>
<evidence type="ECO:0000313" key="6">
    <source>
        <dbReference type="EMBL" id="PWN93523.1"/>
    </source>
</evidence>
<dbReference type="RefSeq" id="XP_025380721.1">
    <property type="nucleotide sequence ID" value="XM_025520542.1"/>
</dbReference>
<protein>
    <submittedName>
        <fullName evidence="6">Alpha/beta-hydrolase</fullName>
    </submittedName>
</protein>
<dbReference type="STRING" id="215250.A0A316YZQ7"/>
<feature type="compositionally biased region" description="Acidic residues" evidence="4">
    <location>
        <begin position="211"/>
        <end position="223"/>
    </location>
</feature>
<dbReference type="PANTHER" id="PTHR48081:SF5">
    <property type="entry name" value="ALPHA_BETA HYDROLASE FOLD-3 DOMAIN-CONTAINING PROTEIN"/>
    <property type="match status" value="1"/>
</dbReference>
<proteinExistence type="inferred from homology"/>
<feature type="region of interest" description="Disordered" evidence="4">
    <location>
        <begin position="1031"/>
        <end position="1082"/>
    </location>
</feature>
<keyword evidence="7" id="KW-1185">Reference proteome</keyword>
<dbReference type="GO" id="GO:0016787">
    <property type="term" value="F:hydrolase activity"/>
    <property type="evidence" value="ECO:0007669"/>
    <property type="project" value="UniProtKB-KW"/>
</dbReference>
<feature type="domain" description="Alpha/beta hydrolase fold-3" evidence="5">
    <location>
        <begin position="239"/>
        <end position="367"/>
    </location>
</feature>
<dbReference type="SUPFAM" id="SSF53474">
    <property type="entry name" value="alpha/beta-Hydrolases"/>
    <property type="match status" value="1"/>
</dbReference>
<dbReference type="OrthoDB" id="1662883at2759"/>
<dbReference type="InParanoid" id="A0A316YZQ7"/>
<sequence length="1082" mass="120390">MTISLSHVATSTTPTVVKTFIKHYVTQMRKEKEDRRTEATDELLFHEAFMIIKQFIEIATRDTVESLQSFTNTHVPAAPTTRVSRVIVPLESCDEAAKWLIEYFGEKDLRDLVGGAKWWQVRGLAGIQAEWMAMRDDWKRAEFVDGANISQPELFEKAKTAKQNKRHERKVSRHKVEGMRSRRSLNGKDHHQKHQKRRKRREGNGDNGGSDVDDEDDDGEFDSEGQKFEELDRLKRVMYYVHGGGTYFGSINTHRIMIVRFARKFGGRAFAINYRKAPNYPWPCPLHDVLAGYFYLINPPPGAKHKAIDPSNIVIAGDSAGGGLCLALLAVLRDLGKPQPSGAVLLSPWCDMTHSFPSILQNTDTDIIPRYSFIHKPSTLWPVPGVRPEKGSKKHAAGKEDGEAKADKGEKHNEASHPPKARSDHNSRTPTARTPTGERKPELAVPHGVDPSLDSGKGIKEKLGLHGATDRQGLSVAEVRSNESDHPEAEIATEGAADPAQPVIAPPLDHLYADPIQVAVQGKDGENKTIALRQQIQLYATNAQVFHPLCSPILQGSLGGLPPLYILAGDSEVLRDEIIYLAHRAARPKMYPLNDDLLSQNERARHDAERYNDKPTKVHLQVYDGQPHVLTLFSFTTSARYAYRAIASFVKHVTGAPTTYVSPFPTEAERLEHSDTRTTVSTSGWTPFGSSHRIETGREAKADNDGDERNLDRIDTSLGRSSPQALSPEILSPEQQQQQQQSSSSGSSDAGGSSGPPTSAPPVDGPVEGATLRDRRRRNVTLGQANEYDGQVPLKRPTYVDEMIRERVDIRGQIRPLEDDSKLQALQMPCTEVGVIKEGPVKRYLTGQELWDNKFKREAKKVEKRRAKNEERAKAMIERAAELGLVGPRWEEAKEKKMKDSSKSLQKEESNGSVQEDERWADLGSFGPLDLQGERPPPSAIAGRRDTGEALELLRTSLHMRAKSLGMGHDEGAGVLYGLKGHHKVGAHTRNRVRAREATNARGKQSAAEKEQKTRARYGLKAWGDAISYFSAKRGRRAKQASREGYVEEEEEDEEDGDITETEQGTQQARTVETPTPNESHP</sequence>
<dbReference type="PANTHER" id="PTHR48081">
    <property type="entry name" value="AB HYDROLASE SUPERFAMILY PROTEIN C4A8.06C"/>
    <property type="match status" value="1"/>
</dbReference>
<evidence type="ECO:0000313" key="7">
    <source>
        <dbReference type="Proteomes" id="UP000245768"/>
    </source>
</evidence>
<feature type="region of interest" description="Disordered" evidence="4">
    <location>
        <begin position="986"/>
        <end position="1017"/>
    </location>
</feature>
<keyword evidence="2 6" id="KW-0378">Hydrolase</keyword>
<dbReference type="AlphaFoldDB" id="A0A316YZQ7"/>
<dbReference type="InterPro" id="IPR029058">
    <property type="entry name" value="AB_hydrolase_fold"/>
</dbReference>
<comment type="similarity">
    <text evidence="1">Belongs to the 'GDXG' lipolytic enzyme family.</text>
</comment>
<feature type="region of interest" description="Disordered" evidence="4">
    <location>
        <begin position="159"/>
        <end position="225"/>
    </location>
</feature>
<dbReference type="PROSITE" id="PS01174">
    <property type="entry name" value="LIPASE_GDXG_SER"/>
    <property type="match status" value="1"/>
</dbReference>
<dbReference type="GeneID" id="37042458"/>
<feature type="compositionally biased region" description="Acidic residues" evidence="4">
    <location>
        <begin position="1047"/>
        <end position="1061"/>
    </location>
</feature>
<dbReference type="InterPro" id="IPR050300">
    <property type="entry name" value="GDXG_lipolytic_enzyme"/>
</dbReference>
<feature type="compositionally biased region" description="Basic and acidic residues" evidence="4">
    <location>
        <begin position="667"/>
        <end position="676"/>
    </location>
</feature>
<evidence type="ECO:0000256" key="4">
    <source>
        <dbReference type="SAM" id="MobiDB-lite"/>
    </source>
</evidence>
<dbReference type="Pfam" id="PF07859">
    <property type="entry name" value="Abhydrolase_3"/>
    <property type="match status" value="1"/>
</dbReference>
<feature type="region of interest" description="Disordered" evidence="4">
    <location>
        <begin position="888"/>
        <end position="945"/>
    </location>
</feature>
<evidence type="ECO:0000256" key="3">
    <source>
        <dbReference type="PROSITE-ProRule" id="PRU10038"/>
    </source>
</evidence>
<feature type="compositionally biased region" description="Polar residues" evidence="4">
    <location>
        <begin position="1067"/>
        <end position="1082"/>
    </location>
</feature>
<feature type="compositionally biased region" description="Basic residues" evidence="4">
    <location>
        <begin position="181"/>
        <end position="201"/>
    </location>
</feature>
<dbReference type="InterPro" id="IPR033140">
    <property type="entry name" value="Lipase_GDXG_put_SER_AS"/>
</dbReference>
<feature type="region of interest" description="Disordered" evidence="4">
    <location>
        <begin position="382"/>
        <end position="495"/>
    </location>
</feature>
<dbReference type="InterPro" id="IPR013094">
    <property type="entry name" value="AB_hydrolase_3"/>
</dbReference>
<feature type="compositionally biased region" description="Basic and acidic residues" evidence="4">
    <location>
        <begin position="889"/>
        <end position="921"/>
    </location>
</feature>
<name>A0A316YZQ7_9BASI</name>
<feature type="compositionally biased region" description="Polar residues" evidence="4">
    <location>
        <begin position="677"/>
        <end position="689"/>
    </location>
</feature>
<evidence type="ECO:0000256" key="2">
    <source>
        <dbReference type="ARBA" id="ARBA00022801"/>
    </source>
</evidence>
<feature type="compositionally biased region" description="Basic and acidic residues" evidence="4">
    <location>
        <begin position="480"/>
        <end position="489"/>
    </location>
</feature>